<dbReference type="InterPro" id="IPR000620">
    <property type="entry name" value="EamA_dom"/>
</dbReference>
<dbReference type="AlphaFoldDB" id="A0A4Q1C4Z2"/>
<protein>
    <submittedName>
        <fullName evidence="3">DMT family transporter</fullName>
    </submittedName>
</protein>
<feature type="domain" description="EamA" evidence="2">
    <location>
        <begin position="10"/>
        <end position="142"/>
    </location>
</feature>
<name>A0A4Q1C4Z2_9BACT</name>
<feature type="transmembrane region" description="Helical" evidence="1">
    <location>
        <begin position="12"/>
        <end position="28"/>
    </location>
</feature>
<sequence>MNAAANPSRWWFYYAVLTMAAWGVWGALIDTTARAGFPEALGYIVWTFTLLPPALFALWRAGWKVERDAVSVTLGLLAGVLGASGQLVLFKVLRLAPAYLVFPIVSLSPVVTVALAFLLLRERVARKDWVGIGLSLVAGALLAYTPPAGGASGAGWLLLTLFVFLTWGVQGYVISHANRRMSAESIFFYMVVGSLPFLPVACRMVDGHQPINWGLSGFWAAVGIQSLNSIGALLLVYAFRYGKAMVVAPLINAGAPVMTVFLSLLLYRTVPNWVNLVGIAAALIATLIMALTPEPTAPPAQTKAP</sequence>
<feature type="transmembrane region" description="Helical" evidence="1">
    <location>
        <begin position="246"/>
        <end position="267"/>
    </location>
</feature>
<feature type="transmembrane region" description="Helical" evidence="1">
    <location>
        <begin position="186"/>
        <end position="206"/>
    </location>
</feature>
<dbReference type="RefSeq" id="WP_129049169.1">
    <property type="nucleotide sequence ID" value="NZ_SDHX01000002.1"/>
</dbReference>
<dbReference type="InterPro" id="IPR037185">
    <property type="entry name" value="EmrE-like"/>
</dbReference>
<evidence type="ECO:0000259" key="2">
    <source>
        <dbReference type="Pfam" id="PF00892"/>
    </source>
</evidence>
<keyword evidence="1" id="KW-0472">Membrane</keyword>
<feature type="transmembrane region" description="Helical" evidence="1">
    <location>
        <begin position="218"/>
        <end position="239"/>
    </location>
</feature>
<dbReference type="PANTHER" id="PTHR22911:SF137">
    <property type="entry name" value="SOLUTE CARRIER FAMILY 35 MEMBER G2-RELATED"/>
    <property type="match status" value="1"/>
</dbReference>
<feature type="transmembrane region" description="Helical" evidence="1">
    <location>
        <begin position="99"/>
        <end position="120"/>
    </location>
</feature>
<dbReference type="GO" id="GO:0016020">
    <property type="term" value="C:membrane"/>
    <property type="evidence" value="ECO:0007669"/>
    <property type="project" value="InterPro"/>
</dbReference>
<evidence type="ECO:0000313" key="3">
    <source>
        <dbReference type="EMBL" id="RXK53482.1"/>
    </source>
</evidence>
<proteinExistence type="predicted"/>
<feature type="transmembrane region" description="Helical" evidence="1">
    <location>
        <begin position="153"/>
        <end position="174"/>
    </location>
</feature>
<feature type="domain" description="EamA" evidence="2">
    <location>
        <begin position="156"/>
        <end position="290"/>
    </location>
</feature>
<feature type="transmembrane region" description="Helical" evidence="1">
    <location>
        <begin position="71"/>
        <end position="93"/>
    </location>
</feature>
<dbReference type="SUPFAM" id="SSF103481">
    <property type="entry name" value="Multidrug resistance efflux transporter EmrE"/>
    <property type="match status" value="2"/>
</dbReference>
<dbReference type="Proteomes" id="UP000290218">
    <property type="component" value="Unassembled WGS sequence"/>
</dbReference>
<dbReference type="EMBL" id="SDHX01000002">
    <property type="protein sequence ID" value="RXK53482.1"/>
    <property type="molecule type" value="Genomic_DNA"/>
</dbReference>
<gene>
    <name evidence="3" type="ORF">ESB00_17470</name>
</gene>
<keyword evidence="4" id="KW-1185">Reference proteome</keyword>
<keyword evidence="1" id="KW-0812">Transmembrane</keyword>
<evidence type="ECO:0000256" key="1">
    <source>
        <dbReference type="SAM" id="Phobius"/>
    </source>
</evidence>
<organism evidence="3 4">
    <name type="scientific">Oleiharenicola lentus</name>
    <dbReference type="NCBI Taxonomy" id="2508720"/>
    <lineage>
        <taxon>Bacteria</taxon>
        <taxon>Pseudomonadati</taxon>
        <taxon>Verrucomicrobiota</taxon>
        <taxon>Opitutia</taxon>
        <taxon>Opitutales</taxon>
        <taxon>Opitutaceae</taxon>
        <taxon>Oleiharenicola</taxon>
    </lineage>
</organism>
<dbReference type="Pfam" id="PF00892">
    <property type="entry name" value="EamA"/>
    <property type="match status" value="2"/>
</dbReference>
<reference evidence="3 4" key="1">
    <citation type="submission" date="2019-01" db="EMBL/GenBank/DDBJ databases">
        <title>Lacunisphaera sp. strain TWA-58.</title>
        <authorList>
            <person name="Chen W.-M."/>
        </authorList>
    </citation>
    <scope>NUCLEOTIDE SEQUENCE [LARGE SCALE GENOMIC DNA]</scope>
    <source>
        <strain evidence="3 4">TWA-58</strain>
    </source>
</reference>
<feature type="transmembrane region" description="Helical" evidence="1">
    <location>
        <begin position="40"/>
        <end position="59"/>
    </location>
</feature>
<dbReference type="Gene3D" id="1.10.3730.20">
    <property type="match status" value="1"/>
</dbReference>
<accession>A0A4Q1C4Z2</accession>
<keyword evidence="1" id="KW-1133">Transmembrane helix</keyword>
<dbReference type="OrthoDB" id="7541381at2"/>
<evidence type="ECO:0000313" key="4">
    <source>
        <dbReference type="Proteomes" id="UP000290218"/>
    </source>
</evidence>
<feature type="transmembrane region" description="Helical" evidence="1">
    <location>
        <begin position="129"/>
        <end position="147"/>
    </location>
</feature>
<dbReference type="PANTHER" id="PTHR22911">
    <property type="entry name" value="ACYL-MALONYL CONDENSING ENZYME-RELATED"/>
    <property type="match status" value="1"/>
</dbReference>
<comment type="caution">
    <text evidence="3">The sequence shown here is derived from an EMBL/GenBank/DDBJ whole genome shotgun (WGS) entry which is preliminary data.</text>
</comment>
<feature type="transmembrane region" description="Helical" evidence="1">
    <location>
        <begin position="273"/>
        <end position="291"/>
    </location>
</feature>